<dbReference type="SUPFAM" id="SSF46955">
    <property type="entry name" value="Putative DNA-binding domain"/>
    <property type="match status" value="1"/>
</dbReference>
<dbReference type="EMBL" id="STGY01000021">
    <property type="protein sequence ID" value="THV42533.1"/>
    <property type="molecule type" value="Genomic_DNA"/>
</dbReference>
<protein>
    <submittedName>
        <fullName evidence="3">MerR family transcriptional regulator</fullName>
    </submittedName>
</protein>
<reference evidence="3 4" key="2">
    <citation type="submission" date="2019-05" db="EMBL/GenBank/DDBJ databases">
        <title>Glycomyces buryatensis sp. nov.</title>
        <authorList>
            <person name="Nikitina E."/>
        </authorList>
    </citation>
    <scope>NUCLEOTIDE SEQUENCE [LARGE SCALE GENOMIC DNA]</scope>
    <source>
        <strain evidence="3 4">18</strain>
    </source>
</reference>
<keyword evidence="4" id="KW-1185">Reference proteome</keyword>
<dbReference type="InterPro" id="IPR047057">
    <property type="entry name" value="MerR_fam"/>
</dbReference>
<dbReference type="CDD" id="cd01109">
    <property type="entry name" value="HTH_YyaN"/>
    <property type="match status" value="1"/>
</dbReference>
<dbReference type="PANTHER" id="PTHR30204">
    <property type="entry name" value="REDOX-CYCLING DRUG-SENSING TRANSCRIPTIONAL ACTIVATOR SOXR"/>
    <property type="match status" value="1"/>
</dbReference>
<dbReference type="OrthoDB" id="9802944at2"/>
<dbReference type="InterPro" id="IPR009061">
    <property type="entry name" value="DNA-bd_dom_put_sf"/>
</dbReference>
<name>A0A4S8QDB9_9ACTN</name>
<sequence>MAEKTNGLAIGAVAAATGLSVHAIRFFEQEGLFLRDIPRNASGRRVFEQQDVDWLLLCNRLRESGMPIAGIRSFVELVRAGPGNEPDRLALLREHEARVRARIDDLHDCLDVIHAKVATYERHVADGTAAGLWSPR</sequence>
<dbReference type="PROSITE" id="PS50937">
    <property type="entry name" value="HTH_MERR_2"/>
    <property type="match status" value="1"/>
</dbReference>
<accession>A0A4S8QDB9</accession>
<evidence type="ECO:0000256" key="1">
    <source>
        <dbReference type="ARBA" id="ARBA00023125"/>
    </source>
</evidence>
<feature type="domain" description="HTH merR-type" evidence="2">
    <location>
        <begin position="7"/>
        <end position="77"/>
    </location>
</feature>
<dbReference type="InterPro" id="IPR000551">
    <property type="entry name" value="MerR-type_HTH_dom"/>
</dbReference>
<dbReference type="GO" id="GO:0003677">
    <property type="term" value="F:DNA binding"/>
    <property type="evidence" value="ECO:0007669"/>
    <property type="project" value="UniProtKB-KW"/>
</dbReference>
<keyword evidence="1" id="KW-0238">DNA-binding</keyword>
<dbReference type="Gene3D" id="1.10.1660.10">
    <property type="match status" value="1"/>
</dbReference>
<dbReference type="PANTHER" id="PTHR30204:SF98">
    <property type="entry name" value="HTH-TYPE TRANSCRIPTIONAL REGULATOR ADHR"/>
    <property type="match status" value="1"/>
</dbReference>
<dbReference type="AlphaFoldDB" id="A0A4S8QDB9"/>
<dbReference type="SMART" id="SM00422">
    <property type="entry name" value="HTH_MERR"/>
    <property type="match status" value="1"/>
</dbReference>
<dbReference type="Proteomes" id="UP000308760">
    <property type="component" value="Unassembled WGS sequence"/>
</dbReference>
<organism evidence="3 4">
    <name type="scientific">Glycomyces buryatensis</name>
    <dbReference type="NCBI Taxonomy" id="2570927"/>
    <lineage>
        <taxon>Bacteria</taxon>
        <taxon>Bacillati</taxon>
        <taxon>Actinomycetota</taxon>
        <taxon>Actinomycetes</taxon>
        <taxon>Glycomycetales</taxon>
        <taxon>Glycomycetaceae</taxon>
        <taxon>Glycomyces</taxon>
    </lineage>
</organism>
<reference evidence="4" key="1">
    <citation type="submission" date="2019-04" db="EMBL/GenBank/DDBJ databases">
        <title>Nocardioides xinjiangensis sp. nov.</title>
        <authorList>
            <person name="Liu S."/>
        </authorList>
    </citation>
    <scope>NUCLEOTIDE SEQUENCE [LARGE SCALE GENOMIC DNA]</scope>
    <source>
        <strain evidence="4">18</strain>
    </source>
</reference>
<evidence type="ECO:0000259" key="2">
    <source>
        <dbReference type="PROSITE" id="PS50937"/>
    </source>
</evidence>
<gene>
    <name evidence="3" type="ORF">FAB82_04995</name>
</gene>
<dbReference type="GO" id="GO:0003700">
    <property type="term" value="F:DNA-binding transcription factor activity"/>
    <property type="evidence" value="ECO:0007669"/>
    <property type="project" value="InterPro"/>
</dbReference>
<comment type="caution">
    <text evidence="3">The sequence shown here is derived from an EMBL/GenBank/DDBJ whole genome shotgun (WGS) entry which is preliminary data.</text>
</comment>
<dbReference type="Pfam" id="PF13411">
    <property type="entry name" value="MerR_1"/>
    <property type="match status" value="1"/>
</dbReference>
<evidence type="ECO:0000313" key="3">
    <source>
        <dbReference type="EMBL" id="THV42533.1"/>
    </source>
</evidence>
<proteinExistence type="predicted"/>
<dbReference type="RefSeq" id="WP_136533445.1">
    <property type="nucleotide sequence ID" value="NZ_STGY01000021.1"/>
</dbReference>
<evidence type="ECO:0000313" key="4">
    <source>
        <dbReference type="Proteomes" id="UP000308760"/>
    </source>
</evidence>